<evidence type="ECO:0000313" key="2">
    <source>
        <dbReference type="Proteomes" id="UP000287033"/>
    </source>
</evidence>
<keyword evidence="2" id="KW-1185">Reference proteome</keyword>
<dbReference type="AlphaFoldDB" id="A0A401SPT1"/>
<comment type="caution">
    <text evidence="1">The sequence shown here is derived from an EMBL/GenBank/DDBJ whole genome shotgun (WGS) entry which is preliminary data.</text>
</comment>
<dbReference type="EMBL" id="BEZZ01000430">
    <property type="protein sequence ID" value="GCC32376.1"/>
    <property type="molecule type" value="Genomic_DNA"/>
</dbReference>
<reference evidence="1 2" key="1">
    <citation type="journal article" date="2018" name="Nat. Ecol. Evol.">
        <title>Shark genomes provide insights into elasmobranch evolution and the origin of vertebrates.</title>
        <authorList>
            <person name="Hara Y"/>
            <person name="Yamaguchi K"/>
            <person name="Onimaru K"/>
            <person name="Kadota M"/>
            <person name="Koyanagi M"/>
            <person name="Keeley SD"/>
            <person name="Tatsumi K"/>
            <person name="Tanaka K"/>
            <person name="Motone F"/>
            <person name="Kageyama Y"/>
            <person name="Nozu R"/>
            <person name="Adachi N"/>
            <person name="Nishimura O"/>
            <person name="Nakagawa R"/>
            <person name="Tanegashima C"/>
            <person name="Kiyatake I"/>
            <person name="Matsumoto R"/>
            <person name="Murakumo K"/>
            <person name="Nishida K"/>
            <person name="Terakita A"/>
            <person name="Kuratani S"/>
            <person name="Sato K"/>
            <person name="Hyodo S Kuraku.S."/>
        </authorList>
    </citation>
    <scope>NUCLEOTIDE SEQUENCE [LARGE SCALE GENOMIC DNA]</scope>
</reference>
<name>A0A401SPT1_CHIPU</name>
<sequence length="118" mass="13973">MKCRRRSRILHLRDCDIESRMLVLLNELAFGREKNVRRRSVAAYLRDYASLFHYRFGAITCCPKPYPKKKMKLTVRLSLITTKNQTTFISVDRCIDLTRNNSAITDIFHQLRLRVVIL</sequence>
<organism evidence="1 2">
    <name type="scientific">Chiloscyllium punctatum</name>
    <name type="common">Brownbanded bambooshark</name>
    <name type="synonym">Hemiscyllium punctatum</name>
    <dbReference type="NCBI Taxonomy" id="137246"/>
    <lineage>
        <taxon>Eukaryota</taxon>
        <taxon>Metazoa</taxon>
        <taxon>Chordata</taxon>
        <taxon>Craniata</taxon>
        <taxon>Vertebrata</taxon>
        <taxon>Chondrichthyes</taxon>
        <taxon>Elasmobranchii</taxon>
        <taxon>Galeomorphii</taxon>
        <taxon>Galeoidea</taxon>
        <taxon>Orectolobiformes</taxon>
        <taxon>Hemiscylliidae</taxon>
        <taxon>Chiloscyllium</taxon>
    </lineage>
</organism>
<protein>
    <submittedName>
        <fullName evidence="1">Uncharacterized protein</fullName>
    </submittedName>
</protein>
<dbReference type="Proteomes" id="UP000287033">
    <property type="component" value="Unassembled WGS sequence"/>
</dbReference>
<proteinExistence type="predicted"/>
<gene>
    <name evidence="1" type="ORF">chiPu_0010837</name>
</gene>
<evidence type="ECO:0000313" key="1">
    <source>
        <dbReference type="EMBL" id="GCC32376.1"/>
    </source>
</evidence>
<accession>A0A401SPT1</accession>